<accession>A0ABT9PI49</accession>
<dbReference type="NCBIfam" id="TIGR00546">
    <property type="entry name" value="lnt"/>
    <property type="match status" value="1"/>
</dbReference>
<evidence type="ECO:0000256" key="8">
    <source>
        <dbReference type="HAMAP-Rule" id="MF_01148"/>
    </source>
</evidence>
<evidence type="ECO:0000256" key="4">
    <source>
        <dbReference type="ARBA" id="ARBA00022692"/>
    </source>
</evidence>
<keyword evidence="11" id="KW-1185">Reference proteome</keyword>
<keyword evidence="3 8" id="KW-0808">Transferase</keyword>
<sequence length="489" mass="51763">MIRFLLAVLGGVTLWFATSTGLWVAGFFAISLLWLAVRGRAVGAGFALGWCWGIAFFFPLVKWAAVSTGLIAAQVALAVVEGCYLGVVGAAWALLSRAGERLTRPWLRALAATAIFLAVEQLRGMWPYGGLPWGTLAFTFTTSPLVSYAPYGSTALVGGVAVLIGVLAAMTPSMSYLQIAASVVAALVLVIAPVILPVGARSSGSLNVAIVQGNVAPPGTQDRALAVTENHVRATRELVKASETKPDLILWPESSSDRDIRVDDAAGSLVFDMVADLGIPLVMGTQSYVEGGRYNDVLVIEPDGIADRYSKQHPVPFGEYIPHRELIHKITDVVDQVSTDMLPGTGKAQVEVPSLGLRLAVPICFEVAYTDIVAEAVRGSQLLVIPTNNASFGTSELSSQQFSMTAFRAVETGRTAIQVSTSGISGVADHHGVVYETDLFTKDARVVQVALYDRTTFATSTAAPRRVIVFVLGALGAILAIGMSRQGRS</sequence>
<dbReference type="PROSITE" id="PS50263">
    <property type="entry name" value="CN_HYDROLASE"/>
    <property type="match status" value="1"/>
</dbReference>
<dbReference type="HAMAP" id="MF_01148">
    <property type="entry name" value="Lnt"/>
    <property type="match status" value="1"/>
</dbReference>
<dbReference type="RefSeq" id="WP_307634769.1">
    <property type="nucleotide sequence ID" value="NZ_JAUSQL010000001.1"/>
</dbReference>
<dbReference type="InterPro" id="IPR003010">
    <property type="entry name" value="C-N_Hydrolase"/>
</dbReference>
<dbReference type="InterPro" id="IPR004563">
    <property type="entry name" value="Apolipo_AcylTrfase"/>
</dbReference>
<feature type="transmembrane region" description="Helical" evidence="8">
    <location>
        <begin position="176"/>
        <end position="196"/>
    </location>
</feature>
<feature type="domain" description="CN hydrolase" evidence="9">
    <location>
        <begin position="206"/>
        <end position="451"/>
    </location>
</feature>
<feature type="transmembrane region" description="Helical" evidence="8">
    <location>
        <begin position="12"/>
        <end position="37"/>
    </location>
</feature>
<keyword evidence="2 8" id="KW-1003">Cell membrane</keyword>
<comment type="pathway">
    <text evidence="8">Protein modification; lipoprotein biosynthesis (N-acyl transfer).</text>
</comment>
<keyword evidence="6 8" id="KW-0472">Membrane</keyword>
<protein>
    <recommendedName>
        <fullName evidence="8">Apolipoprotein N-acyltransferase</fullName>
        <shortName evidence="8">ALP N-acyltransferase</shortName>
        <ecNumber evidence="8">2.3.1.269</ecNumber>
    </recommendedName>
</protein>
<evidence type="ECO:0000256" key="6">
    <source>
        <dbReference type="ARBA" id="ARBA00023136"/>
    </source>
</evidence>
<keyword evidence="7 8" id="KW-0012">Acyltransferase</keyword>
<gene>
    <name evidence="8" type="primary">lnt</name>
    <name evidence="10" type="ORF">J2S45_001068</name>
</gene>
<comment type="function">
    <text evidence="8">Catalyzes the phospholipid dependent N-acylation of the N-terminal cysteine of apolipoprotein, the last step in lipoprotein maturation.</text>
</comment>
<comment type="similarity">
    <text evidence="8">Belongs to the CN hydrolase family. Apolipoprotein N-acyltransferase subfamily.</text>
</comment>
<dbReference type="EMBL" id="JAUSQL010000001">
    <property type="protein sequence ID" value="MDP9832389.1"/>
    <property type="molecule type" value="Genomic_DNA"/>
</dbReference>
<evidence type="ECO:0000259" key="9">
    <source>
        <dbReference type="PROSITE" id="PS50263"/>
    </source>
</evidence>
<organism evidence="10 11">
    <name type="scientific">Trueperella abortisuis</name>
    <dbReference type="NCBI Taxonomy" id="445930"/>
    <lineage>
        <taxon>Bacteria</taxon>
        <taxon>Bacillati</taxon>
        <taxon>Actinomycetota</taxon>
        <taxon>Actinomycetes</taxon>
        <taxon>Actinomycetales</taxon>
        <taxon>Actinomycetaceae</taxon>
        <taxon>Trueperella</taxon>
    </lineage>
</organism>
<dbReference type="Gene3D" id="3.60.110.10">
    <property type="entry name" value="Carbon-nitrogen hydrolase"/>
    <property type="match status" value="1"/>
</dbReference>
<proteinExistence type="inferred from homology"/>
<dbReference type="SUPFAM" id="SSF56317">
    <property type="entry name" value="Carbon-nitrogen hydrolase"/>
    <property type="match status" value="1"/>
</dbReference>
<name>A0ABT9PI49_9ACTO</name>
<feature type="transmembrane region" description="Helical" evidence="8">
    <location>
        <begin position="148"/>
        <end position="169"/>
    </location>
</feature>
<reference evidence="10 11" key="1">
    <citation type="submission" date="2023-07" db="EMBL/GenBank/DDBJ databases">
        <title>Sequencing the genomes of 1000 actinobacteria strains.</title>
        <authorList>
            <person name="Klenk H.-P."/>
        </authorList>
    </citation>
    <scope>NUCLEOTIDE SEQUENCE [LARGE SCALE GENOMIC DNA]</scope>
    <source>
        <strain evidence="10 11">DSM 19515</strain>
    </source>
</reference>
<dbReference type="CDD" id="cd07571">
    <property type="entry name" value="ALP_N-acyl_transferase"/>
    <property type="match status" value="1"/>
</dbReference>
<comment type="catalytic activity">
    <reaction evidence="8">
        <text>N-terminal S-1,2-diacyl-sn-glyceryl-L-cysteinyl-[lipoprotein] + a glycerophospholipid = N-acyl-S-1,2-diacyl-sn-glyceryl-L-cysteinyl-[lipoprotein] + a 2-acyl-sn-glycero-3-phospholipid + H(+)</text>
        <dbReference type="Rhea" id="RHEA:48228"/>
        <dbReference type="Rhea" id="RHEA-COMP:14681"/>
        <dbReference type="Rhea" id="RHEA-COMP:14684"/>
        <dbReference type="ChEBI" id="CHEBI:15378"/>
        <dbReference type="ChEBI" id="CHEBI:136912"/>
        <dbReference type="ChEBI" id="CHEBI:140656"/>
        <dbReference type="ChEBI" id="CHEBI:140657"/>
        <dbReference type="ChEBI" id="CHEBI:140660"/>
        <dbReference type="EC" id="2.3.1.269"/>
    </reaction>
</comment>
<feature type="transmembrane region" description="Helical" evidence="8">
    <location>
        <begin position="467"/>
        <end position="484"/>
    </location>
</feature>
<keyword evidence="4 8" id="KW-0812">Transmembrane</keyword>
<dbReference type="InterPro" id="IPR045378">
    <property type="entry name" value="LNT_N"/>
</dbReference>
<evidence type="ECO:0000313" key="11">
    <source>
        <dbReference type="Proteomes" id="UP001230145"/>
    </source>
</evidence>
<dbReference type="Proteomes" id="UP001230145">
    <property type="component" value="Unassembled WGS sequence"/>
</dbReference>
<evidence type="ECO:0000313" key="10">
    <source>
        <dbReference type="EMBL" id="MDP9832389.1"/>
    </source>
</evidence>
<feature type="transmembrane region" description="Helical" evidence="8">
    <location>
        <begin position="107"/>
        <end position="128"/>
    </location>
</feature>
<dbReference type="EC" id="2.3.1.269" evidence="8"/>
<feature type="transmembrane region" description="Helical" evidence="8">
    <location>
        <begin position="44"/>
        <end position="65"/>
    </location>
</feature>
<dbReference type="PANTHER" id="PTHR38686">
    <property type="entry name" value="APOLIPOPROTEIN N-ACYLTRANSFERASE"/>
    <property type="match status" value="1"/>
</dbReference>
<evidence type="ECO:0000256" key="3">
    <source>
        <dbReference type="ARBA" id="ARBA00022679"/>
    </source>
</evidence>
<evidence type="ECO:0000256" key="2">
    <source>
        <dbReference type="ARBA" id="ARBA00022475"/>
    </source>
</evidence>
<dbReference type="Pfam" id="PF00795">
    <property type="entry name" value="CN_hydrolase"/>
    <property type="match status" value="1"/>
</dbReference>
<evidence type="ECO:0000256" key="7">
    <source>
        <dbReference type="ARBA" id="ARBA00023315"/>
    </source>
</evidence>
<comment type="caution">
    <text evidence="10">The sequence shown here is derived from an EMBL/GenBank/DDBJ whole genome shotgun (WGS) entry which is preliminary data.</text>
</comment>
<dbReference type="PANTHER" id="PTHR38686:SF1">
    <property type="entry name" value="APOLIPOPROTEIN N-ACYLTRANSFERASE"/>
    <property type="match status" value="1"/>
</dbReference>
<feature type="transmembrane region" description="Helical" evidence="8">
    <location>
        <begin position="71"/>
        <end position="95"/>
    </location>
</feature>
<dbReference type="InterPro" id="IPR036526">
    <property type="entry name" value="C-N_Hydrolase_sf"/>
</dbReference>
<dbReference type="GO" id="GO:0016746">
    <property type="term" value="F:acyltransferase activity"/>
    <property type="evidence" value="ECO:0007669"/>
    <property type="project" value="UniProtKB-KW"/>
</dbReference>
<dbReference type="Pfam" id="PF20154">
    <property type="entry name" value="LNT_N"/>
    <property type="match status" value="1"/>
</dbReference>
<comment type="subcellular location">
    <subcellularLocation>
        <location evidence="1 8">Cell membrane</location>
        <topology evidence="1 8">Multi-pass membrane protein</topology>
    </subcellularLocation>
</comment>
<evidence type="ECO:0000256" key="1">
    <source>
        <dbReference type="ARBA" id="ARBA00004651"/>
    </source>
</evidence>
<evidence type="ECO:0000256" key="5">
    <source>
        <dbReference type="ARBA" id="ARBA00022989"/>
    </source>
</evidence>
<keyword evidence="5 8" id="KW-1133">Transmembrane helix</keyword>